<accession>A0A0H3D4J1</accession>
<dbReference type="PRINTS" id="PR00080">
    <property type="entry name" value="SDRFAMILY"/>
</dbReference>
<evidence type="ECO:0000313" key="5">
    <source>
        <dbReference type="Proteomes" id="UP000000328"/>
    </source>
</evidence>
<dbReference type="GeneID" id="92871558"/>
<dbReference type="eggNOG" id="COG1028">
    <property type="taxonomic scope" value="Bacteria"/>
</dbReference>
<dbReference type="AlphaFoldDB" id="A0A0H3D4J1"/>
<dbReference type="PRINTS" id="PR00081">
    <property type="entry name" value="GDHRDH"/>
</dbReference>
<dbReference type="InterPro" id="IPR002347">
    <property type="entry name" value="SDR_fam"/>
</dbReference>
<gene>
    <name evidence="4" type="ordered locus">AMED_3817</name>
</gene>
<dbReference type="OrthoDB" id="9804774at2"/>
<dbReference type="Pfam" id="PF00106">
    <property type="entry name" value="adh_short"/>
    <property type="match status" value="1"/>
</dbReference>
<dbReference type="PANTHER" id="PTHR45024:SF2">
    <property type="entry name" value="SCP2 DOMAIN-CONTAINING PROTEIN"/>
    <property type="match status" value="1"/>
</dbReference>
<dbReference type="PATRIC" id="fig|749927.5.peg.3947"/>
<evidence type="ECO:0000256" key="2">
    <source>
        <dbReference type="ARBA" id="ARBA00023002"/>
    </source>
</evidence>
<evidence type="ECO:0000256" key="3">
    <source>
        <dbReference type="RuleBase" id="RU000363"/>
    </source>
</evidence>
<dbReference type="GO" id="GO:0016491">
    <property type="term" value="F:oxidoreductase activity"/>
    <property type="evidence" value="ECO:0007669"/>
    <property type="project" value="UniProtKB-KW"/>
</dbReference>
<dbReference type="InterPro" id="IPR051687">
    <property type="entry name" value="Peroxisomal_Beta-Oxidation"/>
</dbReference>
<evidence type="ECO:0000313" key="4">
    <source>
        <dbReference type="EMBL" id="ADJ45596.1"/>
    </source>
</evidence>
<dbReference type="PANTHER" id="PTHR45024">
    <property type="entry name" value="DEHYDROGENASES, SHORT CHAIN"/>
    <property type="match status" value="1"/>
</dbReference>
<dbReference type="RefSeq" id="WP_013225668.1">
    <property type="nucleotide sequence ID" value="NC_014318.1"/>
</dbReference>
<dbReference type="Proteomes" id="UP000000328">
    <property type="component" value="Chromosome"/>
</dbReference>
<comment type="similarity">
    <text evidence="1 3">Belongs to the short-chain dehydrogenases/reductases (SDR) family.</text>
</comment>
<dbReference type="InterPro" id="IPR036291">
    <property type="entry name" value="NAD(P)-bd_dom_sf"/>
</dbReference>
<sequence length="282" mass="28753">MAEDEAAKRPGDGPLAGRVALVTGAGRGLGRAHARTLAAAGAAVVVNDLSVSVDGSAAEDDDLAARTAAAIVADGGQAAADRSDVSDFAGAEAAVRCALDTFGRLDILVNNAGILTGAELAELSQKDIERCLTVNVLGSAGTVRAAFGHMRARRYGRVVNTLSEAGLRTGCHAGVAYAAAKAALWGLTMALSDEAAPHGITVNAVSPGARTRMSQDHLDHAGHGLDLAPEHVSRVVLALVAESAADITGRVVHAAGGEVREYRLSREADTPLVRQLAGKEYV</sequence>
<dbReference type="Gene3D" id="3.40.50.720">
    <property type="entry name" value="NAD(P)-binding Rossmann-like Domain"/>
    <property type="match status" value="1"/>
</dbReference>
<proteinExistence type="inferred from homology"/>
<dbReference type="EMBL" id="CP002000">
    <property type="protein sequence ID" value="ADJ45596.1"/>
    <property type="molecule type" value="Genomic_DNA"/>
</dbReference>
<reference evidence="4 5" key="1">
    <citation type="journal article" date="2010" name="Cell Res.">
        <title>Complete genome sequence of the rifamycin SV-producing Amycolatopsis mediterranei U32 revealed its genetic characteristics in phylogeny and metabolism.</title>
        <authorList>
            <person name="Zhao W."/>
            <person name="Zhong Y."/>
            <person name="Yuan H."/>
            <person name="Wang J."/>
            <person name="Zheng H."/>
            <person name="Wang Y."/>
            <person name="Cen X."/>
            <person name="Xu F."/>
            <person name="Bai J."/>
            <person name="Han X."/>
            <person name="Lu G."/>
            <person name="Zhu Y."/>
            <person name="Shao Z."/>
            <person name="Yan H."/>
            <person name="Li C."/>
            <person name="Peng N."/>
            <person name="Zhang Z."/>
            <person name="Zhang Y."/>
            <person name="Lin W."/>
            <person name="Fan Y."/>
            <person name="Qin Z."/>
            <person name="Hu Y."/>
            <person name="Zhu B."/>
            <person name="Wang S."/>
            <person name="Ding X."/>
            <person name="Zhao G.P."/>
        </authorList>
    </citation>
    <scope>NUCLEOTIDE SEQUENCE [LARGE SCALE GENOMIC DNA]</scope>
    <source>
        <strain evidence="5">U-32</strain>
    </source>
</reference>
<dbReference type="SUPFAM" id="SSF51735">
    <property type="entry name" value="NAD(P)-binding Rossmann-fold domains"/>
    <property type="match status" value="1"/>
</dbReference>
<dbReference type="HOGENOM" id="CLU_010194_14_0_11"/>
<protein>
    <submittedName>
        <fullName evidence="4">Short-chain dehydrogenase</fullName>
    </submittedName>
</protein>
<organism evidence="4 5">
    <name type="scientific">Amycolatopsis mediterranei (strain U-32)</name>
    <dbReference type="NCBI Taxonomy" id="749927"/>
    <lineage>
        <taxon>Bacteria</taxon>
        <taxon>Bacillati</taxon>
        <taxon>Actinomycetota</taxon>
        <taxon>Actinomycetes</taxon>
        <taxon>Pseudonocardiales</taxon>
        <taxon>Pseudonocardiaceae</taxon>
        <taxon>Amycolatopsis</taxon>
    </lineage>
</organism>
<keyword evidence="2" id="KW-0560">Oxidoreductase</keyword>
<evidence type="ECO:0000256" key="1">
    <source>
        <dbReference type="ARBA" id="ARBA00006484"/>
    </source>
</evidence>
<dbReference type="KEGG" id="amd:AMED_3817"/>
<name>A0A0H3D4J1_AMYMU</name>